<evidence type="ECO:0000259" key="1">
    <source>
        <dbReference type="PROSITE" id="PS51782"/>
    </source>
</evidence>
<keyword evidence="3" id="KW-1185">Reference proteome</keyword>
<evidence type="ECO:0000313" key="2">
    <source>
        <dbReference type="EMBL" id="MDQ0213888.1"/>
    </source>
</evidence>
<proteinExistence type="predicted"/>
<organism evidence="2 3">
    <name type="scientific">Oikeobacillus pervagus</name>
    <dbReference type="NCBI Taxonomy" id="1325931"/>
    <lineage>
        <taxon>Bacteria</taxon>
        <taxon>Bacillati</taxon>
        <taxon>Bacillota</taxon>
        <taxon>Bacilli</taxon>
        <taxon>Bacillales</taxon>
        <taxon>Bacillaceae</taxon>
        <taxon>Oikeobacillus</taxon>
    </lineage>
</organism>
<comment type="caution">
    <text evidence="2">The sequence shown here is derived from an EMBL/GenBank/DDBJ whole genome shotgun (WGS) entry which is preliminary data.</text>
</comment>
<dbReference type="PROSITE" id="PS51782">
    <property type="entry name" value="LYSM"/>
    <property type="match status" value="1"/>
</dbReference>
<dbReference type="Proteomes" id="UP001237207">
    <property type="component" value="Unassembled WGS sequence"/>
</dbReference>
<dbReference type="EMBL" id="JAUSUC010000002">
    <property type="protein sequence ID" value="MDQ0213888.1"/>
    <property type="molecule type" value="Genomic_DNA"/>
</dbReference>
<accession>A0AAJ1WI09</accession>
<evidence type="ECO:0000313" key="3">
    <source>
        <dbReference type="Proteomes" id="UP001237207"/>
    </source>
</evidence>
<sequence>MKKIVGFLIFLIISVSVVYDMKVGSLPSSKTETTLKNESISVTQTTIPYQEVKIKGGDTVLSITEHLHNQALPVSIEQVISDFEKLNNGMAPEDILIGGSYKIPVYE</sequence>
<reference evidence="2" key="1">
    <citation type="submission" date="2023-07" db="EMBL/GenBank/DDBJ databases">
        <title>Genomic Encyclopedia of Type Strains, Phase IV (KMG-IV): sequencing the most valuable type-strain genomes for metagenomic binning, comparative biology and taxonomic classification.</title>
        <authorList>
            <person name="Goeker M."/>
        </authorList>
    </citation>
    <scope>NUCLEOTIDE SEQUENCE</scope>
    <source>
        <strain evidence="2">DSM 23947</strain>
    </source>
</reference>
<protein>
    <submittedName>
        <fullName evidence="2">Ketopantoate hydroxymethyltransferase</fullName>
    </submittedName>
</protein>
<gene>
    <name evidence="2" type="ORF">J2S13_000282</name>
</gene>
<dbReference type="AlphaFoldDB" id="A0AAJ1WI09"/>
<dbReference type="RefSeq" id="WP_307255883.1">
    <property type="nucleotide sequence ID" value="NZ_JAUSUC010000002.1"/>
</dbReference>
<dbReference type="InterPro" id="IPR018392">
    <property type="entry name" value="LysM"/>
</dbReference>
<name>A0AAJ1WI09_9BACI</name>
<feature type="domain" description="LysM" evidence="1">
    <location>
        <begin position="50"/>
        <end position="103"/>
    </location>
</feature>